<reference evidence="3 4" key="1">
    <citation type="submission" date="2018-11" db="EMBL/GenBank/DDBJ databases">
        <title>Flavobacterium sp. nov., YIM 102701-2 draft genome.</title>
        <authorList>
            <person name="Li G."/>
            <person name="Jiang Y."/>
        </authorList>
    </citation>
    <scope>NUCLEOTIDE SEQUENCE [LARGE SCALE GENOMIC DNA]</scope>
    <source>
        <strain evidence="3 4">YIM 102701-2</strain>
    </source>
</reference>
<evidence type="ECO:0000313" key="3">
    <source>
        <dbReference type="EMBL" id="RRJ91233.1"/>
    </source>
</evidence>
<accession>A0A3P3WF94</accession>
<keyword evidence="1 2" id="KW-0732">Signal</keyword>
<dbReference type="Proteomes" id="UP000275719">
    <property type="component" value="Unassembled WGS sequence"/>
</dbReference>
<comment type="caution">
    <text evidence="3">The sequence shown here is derived from an EMBL/GenBank/DDBJ whole genome shotgun (WGS) entry which is preliminary data.</text>
</comment>
<dbReference type="Gene3D" id="2.60.40.1220">
    <property type="match status" value="4"/>
</dbReference>
<evidence type="ECO:0000313" key="4">
    <source>
        <dbReference type="Proteomes" id="UP000275719"/>
    </source>
</evidence>
<protein>
    <submittedName>
        <fullName evidence="3">Gliding motility-associated C-terminal domain-containing protein</fullName>
    </submittedName>
</protein>
<feature type="chain" id="PRO_5017997565" evidence="2">
    <location>
        <begin position="19"/>
        <end position="784"/>
    </location>
</feature>
<dbReference type="AlphaFoldDB" id="A0A3P3WF94"/>
<dbReference type="EMBL" id="RQVQ01000012">
    <property type="protein sequence ID" value="RRJ91233.1"/>
    <property type="molecule type" value="Genomic_DNA"/>
</dbReference>
<dbReference type="NCBIfam" id="TIGR04131">
    <property type="entry name" value="Bac_Flav_CTERM"/>
    <property type="match status" value="1"/>
</dbReference>
<evidence type="ECO:0000256" key="1">
    <source>
        <dbReference type="ARBA" id="ARBA00022729"/>
    </source>
</evidence>
<dbReference type="InterPro" id="IPR026341">
    <property type="entry name" value="T9SS_type_B"/>
</dbReference>
<dbReference type="RefSeq" id="WP_125018673.1">
    <property type="nucleotide sequence ID" value="NZ_RQVQ01000012.1"/>
</dbReference>
<proteinExistence type="predicted"/>
<feature type="signal peptide" evidence="2">
    <location>
        <begin position="1"/>
        <end position="18"/>
    </location>
</feature>
<organism evidence="3 4">
    <name type="scientific">Paenimyroides tangerinum</name>
    <dbReference type="NCBI Taxonomy" id="2488728"/>
    <lineage>
        <taxon>Bacteria</taxon>
        <taxon>Pseudomonadati</taxon>
        <taxon>Bacteroidota</taxon>
        <taxon>Flavobacteriia</taxon>
        <taxon>Flavobacteriales</taxon>
        <taxon>Flavobacteriaceae</taxon>
        <taxon>Paenimyroides</taxon>
    </lineage>
</organism>
<dbReference type="OrthoDB" id="1391397at2"/>
<name>A0A3P3WF94_9FLAO</name>
<sequence length="784" mass="87210">MKKLLLLLSIFSLFQANAQQNLVLNPSFEQTNGILNCDYYQTNYFPLVDWQTVALTSPDLISNTLNAACVTSSLHTSTTFEPPFAGNNYIALLNFQPNLNSERFYREYIRGKISQPLQPGIPYKIVFNVCLGNRSNVGMNKLGIKFINNLSVISVTPGDPIVFLDADAISSASISNLNNWYQITLDYTPTVTNLDAFFIGIFSDDPYISNIPAVQVYGVSTAYILIDDIKVYSNFLPEFNLQNIICKGTPLTLPTVSTNGISGTWSPAPNNQQTTTYVFTPNNPIYGTYTKTIVVANQMLPTFTQISYFCEVAEIDGLPTISNNGLEGVWTPEFNSYQTTTYTFIPNLPCALNTEMIVRVGITPEFSPIGPFCGQATITSLPTVSNNGVTGTWSPAFDPTQTRTYSFLPSTNICPVGLHIVVEQVPIFDQIEPFCEIDLNFNLPTVSANGVTGTWSPAFNPYQTTTYTFVSDSSCGLSAEMTIIISEKAEFIQIGPFCDVADIESLPTVSNNGISGTWSPVFNPNQTTIYTFTPNEAFCSETVTMEVVIEKTPTFDPIDPFCEVDLNFSLPTISTNGISGTWSPDFDPYNSQNYTFTRDSGDCSKQITLDVVVYPQLKLDFNFYCENNEYYVEFIPNNFSLTDIIDINWLINNSSISETGNKINLSDYSNLLLELNTIEIIFTDSNDCLHTKEIQILGKDFCKIQKGISPNGDGLNEYLDLVSFGGVDLKIFNRYGSVVYEKSNYKNEWNGQSNSGKDLPTGTYFYLIQNRNGEKFTGYIQLTF</sequence>
<keyword evidence="4" id="KW-1185">Reference proteome</keyword>
<dbReference type="InterPro" id="IPR014755">
    <property type="entry name" value="Cu-Rt/internalin_Ig-like"/>
</dbReference>
<evidence type="ECO:0000256" key="2">
    <source>
        <dbReference type="SAM" id="SignalP"/>
    </source>
</evidence>
<dbReference type="Pfam" id="PF13585">
    <property type="entry name" value="CHU_C"/>
    <property type="match status" value="1"/>
</dbReference>
<gene>
    <name evidence="3" type="ORF">EG240_06935</name>
</gene>